<dbReference type="KEGG" id="ntp:CRH09_30295"/>
<feature type="region of interest" description="Disordered" evidence="1">
    <location>
        <begin position="96"/>
        <end position="155"/>
    </location>
</feature>
<dbReference type="EMBL" id="CP023778">
    <property type="protein sequence ID" value="ATL69821.1"/>
    <property type="molecule type" value="Genomic_DNA"/>
</dbReference>
<dbReference type="AlphaFoldDB" id="A0A291RQC7"/>
<dbReference type="Proteomes" id="UP000221961">
    <property type="component" value="Chromosome"/>
</dbReference>
<accession>A0A291RQC7</accession>
<sequence>MTNYVIGFLRPDVSGEQWQQDEARIHTLAEKRGWSVVLVYFGDPKRPGAVINRLMNLAYAECVNEVIAPSADHFEPDDLPALVKIADVICADTGTRYTIPTDDAPQSPPKPAATGGGEPMKSLEPGPNGNSHDMRNVPVNADDDGQDQTGLINRR</sequence>
<dbReference type="GeneID" id="88361582"/>
<reference evidence="2 3" key="1">
    <citation type="submission" date="2017-10" db="EMBL/GenBank/DDBJ databases">
        <title>Comparative genomics between pathogenic Norcardia.</title>
        <authorList>
            <person name="Zeng L."/>
        </authorList>
    </citation>
    <scope>NUCLEOTIDE SEQUENCE [LARGE SCALE GENOMIC DNA]</scope>
    <source>
        <strain evidence="2 3">NC_YFY_NT001</strain>
    </source>
</reference>
<evidence type="ECO:0008006" key="4">
    <source>
        <dbReference type="Google" id="ProtNLM"/>
    </source>
</evidence>
<name>A0A291RQC7_9NOCA</name>
<protein>
    <recommendedName>
        <fullName evidence="4">Resolvase/invertase-type recombinase catalytic domain-containing protein</fullName>
    </recommendedName>
</protein>
<evidence type="ECO:0000313" key="2">
    <source>
        <dbReference type="EMBL" id="ATL69821.1"/>
    </source>
</evidence>
<dbReference type="RefSeq" id="WP_098696827.1">
    <property type="nucleotide sequence ID" value="NZ_CP023778.1"/>
</dbReference>
<organism evidence="2 3">
    <name type="scientific">Nocardia terpenica</name>
    <dbReference type="NCBI Taxonomy" id="455432"/>
    <lineage>
        <taxon>Bacteria</taxon>
        <taxon>Bacillati</taxon>
        <taxon>Actinomycetota</taxon>
        <taxon>Actinomycetes</taxon>
        <taxon>Mycobacteriales</taxon>
        <taxon>Nocardiaceae</taxon>
        <taxon>Nocardia</taxon>
    </lineage>
</organism>
<evidence type="ECO:0000256" key="1">
    <source>
        <dbReference type="SAM" id="MobiDB-lite"/>
    </source>
</evidence>
<gene>
    <name evidence="2" type="ORF">CRH09_30295</name>
</gene>
<proteinExistence type="predicted"/>
<evidence type="ECO:0000313" key="3">
    <source>
        <dbReference type="Proteomes" id="UP000221961"/>
    </source>
</evidence>